<evidence type="ECO:0000313" key="3">
    <source>
        <dbReference type="Proteomes" id="UP000193218"/>
    </source>
</evidence>
<reference evidence="2 3" key="1">
    <citation type="submission" date="2017-03" db="EMBL/GenBank/DDBJ databases">
        <title>Widespread Adenine N6-methylation of Active Genes in Fungi.</title>
        <authorList>
            <consortium name="DOE Joint Genome Institute"/>
            <person name="Mondo S.J."/>
            <person name="Dannebaum R.O."/>
            <person name="Kuo R.C."/>
            <person name="Louie K.B."/>
            <person name="Bewick A.J."/>
            <person name="Labutti K."/>
            <person name="Haridas S."/>
            <person name="Kuo A."/>
            <person name="Salamov A."/>
            <person name="Ahrendt S.R."/>
            <person name="Lau R."/>
            <person name="Bowen B.P."/>
            <person name="Lipzen A."/>
            <person name="Sullivan W."/>
            <person name="Andreopoulos W.B."/>
            <person name="Clum A."/>
            <person name="Lindquist E."/>
            <person name="Daum C."/>
            <person name="Northen T.R."/>
            <person name="Ramamoorthy G."/>
            <person name="Schmitz R.J."/>
            <person name="Gryganskyi A."/>
            <person name="Culley D."/>
            <person name="Magnuson J."/>
            <person name="James T.Y."/>
            <person name="O'Malley M.A."/>
            <person name="Stajich J.E."/>
            <person name="Spatafora J.W."/>
            <person name="Visel A."/>
            <person name="Grigoriev I.V."/>
        </authorList>
    </citation>
    <scope>NUCLEOTIDE SEQUENCE [LARGE SCALE GENOMIC DNA]</scope>
    <source>
        <strain evidence="2 3">NRRL Y-17943</strain>
    </source>
</reference>
<keyword evidence="3" id="KW-1185">Reference proteome</keyword>
<protein>
    <submittedName>
        <fullName evidence="2">Uncharacterized protein</fullName>
    </submittedName>
</protein>
<evidence type="ECO:0000313" key="2">
    <source>
        <dbReference type="EMBL" id="ORX34864.1"/>
    </source>
</evidence>
<organism evidence="2 3">
    <name type="scientific">Kockovaella imperatae</name>
    <dbReference type="NCBI Taxonomy" id="4999"/>
    <lineage>
        <taxon>Eukaryota</taxon>
        <taxon>Fungi</taxon>
        <taxon>Dikarya</taxon>
        <taxon>Basidiomycota</taxon>
        <taxon>Agaricomycotina</taxon>
        <taxon>Tremellomycetes</taxon>
        <taxon>Tremellales</taxon>
        <taxon>Cuniculitremaceae</taxon>
        <taxon>Kockovaella</taxon>
    </lineage>
</organism>
<dbReference type="RefSeq" id="XP_021869106.1">
    <property type="nucleotide sequence ID" value="XM_022018612.1"/>
</dbReference>
<feature type="compositionally biased region" description="Low complexity" evidence="1">
    <location>
        <begin position="100"/>
        <end position="116"/>
    </location>
</feature>
<comment type="caution">
    <text evidence="2">The sequence shown here is derived from an EMBL/GenBank/DDBJ whole genome shotgun (WGS) entry which is preliminary data.</text>
</comment>
<gene>
    <name evidence="2" type="ORF">BD324DRAFT_653117</name>
</gene>
<dbReference type="Proteomes" id="UP000193218">
    <property type="component" value="Unassembled WGS sequence"/>
</dbReference>
<proteinExistence type="predicted"/>
<name>A0A1Y1UBF9_9TREE</name>
<dbReference type="InParanoid" id="A0A1Y1UBF9"/>
<evidence type="ECO:0000256" key="1">
    <source>
        <dbReference type="SAM" id="MobiDB-lite"/>
    </source>
</evidence>
<feature type="region of interest" description="Disordered" evidence="1">
    <location>
        <begin position="99"/>
        <end position="135"/>
    </location>
</feature>
<accession>A0A1Y1UBF9</accession>
<dbReference type="EMBL" id="NBSH01000013">
    <property type="protein sequence ID" value="ORX34864.1"/>
    <property type="molecule type" value="Genomic_DNA"/>
</dbReference>
<sequence>MLPMEYSVELRSAVSELLHPDPESWPSTAELFTRTHFASWIADAQRGEAKLQMEQRSLEQMRLKLERLMRSQTAKERALEAKEMSLEAEKRCLMLRASRSPPMATQTPQTASQTPAIKPEERAGAKATKAMRPRP</sequence>
<dbReference type="GeneID" id="33560421"/>
<dbReference type="AlphaFoldDB" id="A0A1Y1UBF9"/>